<name>A0A7K4WYL5_9TYRA</name>
<organism evidence="3 4">
    <name type="scientific">Tachuris rubrigastra</name>
    <dbReference type="NCBI Taxonomy" id="495162"/>
    <lineage>
        <taxon>Eukaryota</taxon>
        <taxon>Metazoa</taxon>
        <taxon>Chordata</taxon>
        <taxon>Craniata</taxon>
        <taxon>Vertebrata</taxon>
        <taxon>Euteleostomi</taxon>
        <taxon>Archelosauria</taxon>
        <taxon>Archosauria</taxon>
        <taxon>Dinosauria</taxon>
        <taxon>Saurischia</taxon>
        <taxon>Theropoda</taxon>
        <taxon>Coelurosauria</taxon>
        <taxon>Aves</taxon>
        <taxon>Neognathae</taxon>
        <taxon>Neoaves</taxon>
        <taxon>Telluraves</taxon>
        <taxon>Australaves</taxon>
        <taxon>Passeriformes</taxon>
        <taxon>Tyrannidae</taxon>
        <taxon>Tachuris</taxon>
    </lineage>
</organism>
<feature type="non-terminal residue" evidence="3">
    <location>
        <position position="453"/>
    </location>
</feature>
<accession>A0A7K4WYL5</accession>
<dbReference type="SUPFAM" id="SSF81383">
    <property type="entry name" value="F-box domain"/>
    <property type="match status" value="1"/>
</dbReference>
<evidence type="ECO:0000259" key="2">
    <source>
        <dbReference type="PROSITE" id="PS50181"/>
    </source>
</evidence>
<feature type="non-terminal residue" evidence="3">
    <location>
        <position position="1"/>
    </location>
</feature>
<evidence type="ECO:0000256" key="1">
    <source>
        <dbReference type="SAM" id="MobiDB-lite"/>
    </source>
</evidence>
<dbReference type="InterPro" id="IPR036047">
    <property type="entry name" value="F-box-like_dom_sf"/>
</dbReference>
<sequence length="453" mass="51780">MSSSTRSSCTSIPSHKHRRSSRRSTGCWDTLGTDSQALSALGQFQILPLEIFHMVLKYLSVKDISMLSMVSKTLSQHLIHYISTSAGTRRLLPQDFHNLELPGRREGASVLEHYKSLGLLFKRCTLLLPTRDRLKYIHKVLSEVSCFKLSGCASPLHCLGLKCYGVFLQILTAGWDELECHRVFNFLWELSHLARKVQTVVSSRAGSARKLELRIRLYCRRVLLNHWIHRSDSAFWLTRILKPWPIVNQARLLYIIFGPVSSLDGHVVWQKMIEGPTDETSLKGLAEAIKLLYGTEAREWTADDVISLVDELSVVPQEWLMENNARLLLLTGNNICFTFMASKAVNGRAVELARLMVFMTLVCEKDLYCMDWVVRMMQKVCRVFSTPWERNNFLQCLENAFAHMLMDMLQAVLAGGHDEEDNSFLNLFHLVNAQANFHKEILYLAMRNSPSTS</sequence>
<comment type="caution">
    <text evidence="3">The sequence shown here is derived from an EMBL/GenBank/DDBJ whole genome shotgun (WGS) entry which is preliminary data.</text>
</comment>
<feature type="region of interest" description="Disordered" evidence="1">
    <location>
        <begin position="1"/>
        <end position="26"/>
    </location>
</feature>
<gene>
    <name evidence="3" type="primary">Fbxo47</name>
    <name evidence="3" type="ORF">TACRUB_R02595</name>
</gene>
<feature type="compositionally biased region" description="Low complexity" evidence="1">
    <location>
        <begin position="1"/>
        <end position="13"/>
    </location>
</feature>
<dbReference type="Pfam" id="PF00646">
    <property type="entry name" value="F-box"/>
    <property type="match status" value="1"/>
</dbReference>
<dbReference type="Proteomes" id="UP000540952">
    <property type="component" value="Unassembled WGS sequence"/>
</dbReference>
<protein>
    <submittedName>
        <fullName evidence="3">FBX47 protein</fullName>
    </submittedName>
</protein>
<dbReference type="EMBL" id="VZRD01000714">
    <property type="protein sequence ID" value="NWR39643.1"/>
    <property type="molecule type" value="Genomic_DNA"/>
</dbReference>
<dbReference type="PANTHER" id="PTHR34098">
    <property type="entry name" value="F-BOX ONLY PROTEIN 47"/>
    <property type="match status" value="1"/>
</dbReference>
<reference evidence="3 4" key="1">
    <citation type="submission" date="2019-09" db="EMBL/GenBank/DDBJ databases">
        <title>Bird 10,000 Genomes (B10K) Project - Family phase.</title>
        <authorList>
            <person name="Zhang G."/>
        </authorList>
    </citation>
    <scope>NUCLEOTIDE SEQUENCE [LARGE SCALE GENOMIC DNA]</scope>
    <source>
        <strain evidence="3">B10K-CU-031-13</strain>
        <tissue evidence="3">Muscle</tissue>
    </source>
</reference>
<keyword evidence="4" id="KW-1185">Reference proteome</keyword>
<dbReference type="InterPro" id="IPR056622">
    <property type="entry name" value="ARM_FBXO47"/>
</dbReference>
<evidence type="ECO:0000313" key="4">
    <source>
        <dbReference type="Proteomes" id="UP000540952"/>
    </source>
</evidence>
<evidence type="ECO:0000313" key="3">
    <source>
        <dbReference type="EMBL" id="NWR39643.1"/>
    </source>
</evidence>
<dbReference type="PANTHER" id="PTHR34098:SF1">
    <property type="entry name" value="F-BOX ONLY PROTEIN 47"/>
    <property type="match status" value="1"/>
</dbReference>
<dbReference type="Pfam" id="PF24467">
    <property type="entry name" value="ARM_FBXO47"/>
    <property type="match status" value="1"/>
</dbReference>
<dbReference type="AlphaFoldDB" id="A0A7K4WYL5"/>
<dbReference type="CDD" id="cd22112">
    <property type="entry name" value="F-box_FBXO47"/>
    <property type="match status" value="1"/>
</dbReference>
<dbReference type="PROSITE" id="PS50181">
    <property type="entry name" value="FBOX"/>
    <property type="match status" value="1"/>
</dbReference>
<feature type="domain" description="F-box" evidence="2">
    <location>
        <begin position="41"/>
        <end position="91"/>
    </location>
</feature>
<dbReference type="InterPro" id="IPR038946">
    <property type="entry name" value="FBXO47"/>
</dbReference>
<proteinExistence type="predicted"/>
<dbReference type="InterPro" id="IPR001810">
    <property type="entry name" value="F-box_dom"/>
</dbReference>